<feature type="region of interest" description="Disordered" evidence="7">
    <location>
        <begin position="310"/>
        <end position="331"/>
    </location>
</feature>
<evidence type="ECO:0000256" key="3">
    <source>
        <dbReference type="ARBA" id="ARBA00022448"/>
    </source>
</evidence>
<reference evidence="10" key="1">
    <citation type="submission" date="2025-08" db="UniProtKB">
        <authorList>
            <consortium name="RefSeq"/>
        </authorList>
    </citation>
    <scope>IDENTIFICATION</scope>
    <source>
        <tissue evidence="10">Kidney</tissue>
    </source>
</reference>
<comment type="subcellular location">
    <subcellularLocation>
        <location evidence="1">Endoplasmic reticulum membrane</location>
        <topology evidence="1">Peripheral membrane protein</topology>
    </subcellularLocation>
</comment>
<feature type="compositionally biased region" description="Acidic residues" evidence="7">
    <location>
        <begin position="224"/>
        <end position="233"/>
    </location>
</feature>
<gene>
    <name evidence="10" type="primary">LOC111740535</name>
</gene>
<dbReference type="RefSeq" id="XP_023386996.1">
    <property type="nucleotide sequence ID" value="XM_023531228.1"/>
</dbReference>
<accession>A0A6P6CHQ1</accession>
<evidence type="ECO:0000256" key="7">
    <source>
        <dbReference type="SAM" id="MobiDB-lite"/>
    </source>
</evidence>
<feature type="region of interest" description="Disordered" evidence="7">
    <location>
        <begin position="132"/>
        <end position="281"/>
    </location>
</feature>
<dbReference type="InterPro" id="IPR024298">
    <property type="entry name" value="Sec16_Sec23-bd"/>
</dbReference>
<sequence length="331" mass="35492">MNDWIQENDPISIFFKSFSKDVPSPAKPSDSFSFGHPPLSLPRPAAVYKLLYAARLADYGLASQALHYCEAIGTALHSQGESGHPVLLAELIKLAERLKLSDPLVLERHRGDADQEPAWLLRLRRQRQELEASGVLPGEDAESQETVQRPDGQTAASTPQVPPIPRAHSPSEGSTALVKEDEGESSDEADKTSSQNTTQGEKRSGFGWFSWFRSKPPDKAPPSGDEDSPDSPDSEPQPLPATGTFSTGTGRGDVRGPASSWGTAEGTGSGGLSGPEGVSSELYFSPGVLLPPPPMKGAVPLYNPAQVPQLPVTTSLTRPNRLAQRRYPTQP</sequence>
<dbReference type="GO" id="GO:0005789">
    <property type="term" value="C:endoplasmic reticulum membrane"/>
    <property type="evidence" value="ECO:0007669"/>
    <property type="project" value="UniProtKB-SubCell"/>
</dbReference>
<proteinExistence type="inferred from homology"/>
<dbReference type="PANTHER" id="PTHR13402:SF11">
    <property type="entry name" value="PROTEIN TRANSPORT PROTEIN SEC16B"/>
    <property type="match status" value="1"/>
</dbReference>
<evidence type="ECO:0000256" key="6">
    <source>
        <dbReference type="ARBA" id="ARBA00046776"/>
    </source>
</evidence>
<dbReference type="PANTHER" id="PTHR13402">
    <property type="entry name" value="RGPR-RELATED"/>
    <property type="match status" value="1"/>
</dbReference>
<keyword evidence="9" id="KW-1185">Reference proteome</keyword>
<dbReference type="GO" id="GO:0007030">
    <property type="term" value="P:Golgi organization"/>
    <property type="evidence" value="ECO:0007669"/>
    <property type="project" value="TreeGrafter"/>
</dbReference>
<comment type="similarity">
    <text evidence="2">Belongs to the SEC16 family.</text>
</comment>
<dbReference type="GO" id="GO:0012507">
    <property type="term" value="C:ER to Golgi transport vesicle membrane"/>
    <property type="evidence" value="ECO:0007669"/>
    <property type="project" value="TreeGrafter"/>
</dbReference>
<dbReference type="Proteomes" id="UP000515202">
    <property type="component" value="Unplaced"/>
</dbReference>
<comment type="subunit">
    <text evidence="6">SEC16A and SEC16B are each present in multiple copies in a heteromeric complex. Interacts with TFG. Interacts with SEC13.</text>
</comment>
<dbReference type="GeneID" id="111740535"/>
<keyword evidence="4" id="KW-0256">Endoplasmic reticulum</keyword>
<evidence type="ECO:0000256" key="5">
    <source>
        <dbReference type="ARBA" id="ARBA00022892"/>
    </source>
</evidence>
<organism evidence="9 10">
    <name type="scientific">Pteropus vampyrus</name>
    <name type="common">Large flying fox</name>
    <dbReference type="NCBI Taxonomy" id="132908"/>
    <lineage>
        <taxon>Eukaryota</taxon>
        <taxon>Metazoa</taxon>
        <taxon>Chordata</taxon>
        <taxon>Craniata</taxon>
        <taxon>Vertebrata</taxon>
        <taxon>Euteleostomi</taxon>
        <taxon>Mammalia</taxon>
        <taxon>Eutheria</taxon>
        <taxon>Laurasiatheria</taxon>
        <taxon>Chiroptera</taxon>
        <taxon>Yinpterochiroptera</taxon>
        <taxon>Pteropodoidea</taxon>
        <taxon>Pteropodidae</taxon>
        <taxon>Pteropodinae</taxon>
        <taxon>Pteropus</taxon>
    </lineage>
</organism>
<feature type="domain" description="Sec16 Sec23-binding" evidence="8">
    <location>
        <begin position="47"/>
        <end position="100"/>
    </location>
</feature>
<protein>
    <submittedName>
        <fullName evidence="10">Protein transport protein Sec16B-like</fullName>
    </submittedName>
</protein>
<evidence type="ECO:0000259" key="8">
    <source>
        <dbReference type="Pfam" id="PF12931"/>
    </source>
</evidence>
<feature type="compositionally biased region" description="Gly residues" evidence="7">
    <location>
        <begin position="265"/>
        <end position="274"/>
    </location>
</feature>
<keyword evidence="5" id="KW-0931">ER-Golgi transport</keyword>
<evidence type="ECO:0000313" key="10">
    <source>
        <dbReference type="RefSeq" id="XP_023386996.1"/>
    </source>
</evidence>
<evidence type="ECO:0000256" key="2">
    <source>
        <dbReference type="ARBA" id="ARBA00005927"/>
    </source>
</evidence>
<dbReference type="GO" id="GO:0070971">
    <property type="term" value="C:endoplasmic reticulum exit site"/>
    <property type="evidence" value="ECO:0007669"/>
    <property type="project" value="TreeGrafter"/>
</dbReference>
<dbReference type="AlphaFoldDB" id="A0A6P6CHQ1"/>
<dbReference type="KEGG" id="pvp:111740535"/>
<evidence type="ECO:0000256" key="1">
    <source>
        <dbReference type="ARBA" id="ARBA00004406"/>
    </source>
</evidence>
<dbReference type="GO" id="GO:0070973">
    <property type="term" value="P:protein localization to endoplasmic reticulum exit site"/>
    <property type="evidence" value="ECO:0007669"/>
    <property type="project" value="TreeGrafter"/>
</dbReference>
<name>A0A6P6CHQ1_PTEVA</name>
<keyword evidence="3" id="KW-0813">Transport</keyword>
<evidence type="ECO:0000313" key="9">
    <source>
        <dbReference type="Proteomes" id="UP000515202"/>
    </source>
</evidence>
<dbReference type="GO" id="GO:0016192">
    <property type="term" value="P:vesicle-mediated transport"/>
    <property type="evidence" value="ECO:0007669"/>
    <property type="project" value="UniProtKB-KW"/>
</dbReference>
<evidence type="ECO:0000256" key="4">
    <source>
        <dbReference type="ARBA" id="ARBA00022824"/>
    </source>
</evidence>
<dbReference type="Pfam" id="PF12931">
    <property type="entry name" value="TPR_Sec16"/>
    <property type="match status" value="1"/>
</dbReference>
<dbReference type="OrthoDB" id="8918678at2759"/>